<organism evidence="2 3">
    <name type="scientific">Streptomyces capitiformicae</name>
    <dbReference type="NCBI Taxonomy" id="2014920"/>
    <lineage>
        <taxon>Bacteria</taxon>
        <taxon>Bacillati</taxon>
        <taxon>Actinomycetota</taxon>
        <taxon>Actinomycetes</taxon>
        <taxon>Kitasatosporales</taxon>
        <taxon>Streptomycetaceae</taxon>
        <taxon>Streptomyces</taxon>
    </lineage>
</organism>
<feature type="region of interest" description="Disordered" evidence="1">
    <location>
        <begin position="1"/>
        <end position="67"/>
    </location>
</feature>
<dbReference type="EMBL" id="BNAT01000035">
    <property type="protein sequence ID" value="GHE50576.1"/>
    <property type="molecule type" value="Genomic_DNA"/>
</dbReference>
<feature type="compositionally biased region" description="Basic and acidic residues" evidence="1">
    <location>
        <begin position="42"/>
        <end position="60"/>
    </location>
</feature>
<evidence type="ECO:0000256" key="1">
    <source>
        <dbReference type="SAM" id="MobiDB-lite"/>
    </source>
</evidence>
<evidence type="ECO:0000313" key="2">
    <source>
        <dbReference type="EMBL" id="GHE50576.1"/>
    </source>
</evidence>
<reference evidence="2" key="2">
    <citation type="submission" date="2020-09" db="EMBL/GenBank/DDBJ databases">
        <authorList>
            <person name="Sun Q."/>
            <person name="Zhou Y."/>
        </authorList>
    </citation>
    <scope>NUCLEOTIDE SEQUENCE</scope>
    <source>
        <strain evidence="2">CGMCC 4.7403</strain>
    </source>
</reference>
<reference evidence="2" key="1">
    <citation type="journal article" date="2014" name="Int. J. Syst. Evol. Microbiol.">
        <title>Complete genome sequence of Corynebacterium casei LMG S-19264T (=DSM 44701T), isolated from a smear-ripened cheese.</title>
        <authorList>
            <consortium name="US DOE Joint Genome Institute (JGI-PGF)"/>
            <person name="Walter F."/>
            <person name="Albersmeier A."/>
            <person name="Kalinowski J."/>
            <person name="Ruckert C."/>
        </authorList>
    </citation>
    <scope>NUCLEOTIDE SEQUENCE</scope>
    <source>
        <strain evidence="2">CGMCC 4.7403</strain>
    </source>
</reference>
<feature type="region of interest" description="Disordered" evidence="1">
    <location>
        <begin position="111"/>
        <end position="137"/>
    </location>
</feature>
<gene>
    <name evidence="2" type="ORF">GCM10017771_72510</name>
</gene>
<proteinExistence type="predicted"/>
<keyword evidence="3" id="KW-1185">Reference proteome</keyword>
<evidence type="ECO:0000313" key="3">
    <source>
        <dbReference type="Proteomes" id="UP000603227"/>
    </source>
</evidence>
<comment type="caution">
    <text evidence="2">The sequence shown here is derived from an EMBL/GenBank/DDBJ whole genome shotgun (WGS) entry which is preliminary data.</text>
</comment>
<dbReference type="Proteomes" id="UP000603227">
    <property type="component" value="Unassembled WGS sequence"/>
</dbReference>
<protein>
    <submittedName>
        <fullName evidence="2">Uncharacterized protein</fullName>
    </submittedName>
</protein>
<accession>A0A919DKB5</accession>
<feature type="compositionally biased region" description="Basic and acidic residues" evidence="1">
    <location>
        <begin position="1"/>
        <end position="10"/>
    </location>
</feature>
<name>A0A919DKB5_9ACTN</name>
<dbReference type="AlphaFoldDB" id="A0A919DKB5"/>
<sequence length="188" mass="20064">MARDLGEARMTRHGTVPGPAVRARGVLGTEDHARHAVRRPPLRRDDRREQGHHWGPDGRRQMSGTGVAAHHDIDAVTFVGERRDGLGAAFGAPDPSRCAGAGVDDHARAVPRQGDGVRRRYDPQQARVPGTRQEAHGRRCVERGLDLVPAGQPPMAYVEEAAGLVDAVGAPIRPTPASRSSRAVGSGL</sequence>